<evidence type="ECO:0000256" key="6">
    <source>
        <dbReference type="ARBA" id="ARBA00022670"/>
    </source>
</evidence>
<dbReference type="AlphaFoldDB" id="A0A2Z4Y394"/>
<dbReference type="InterPro" id="IPR035097">
    <property type="entry name" value="M29_N-terminal"/>
</dbReference>
<gene>
    <name evidence="10" type="ORF">BRCON_0894</name>
</gene>
<dbReference type="GO" id="GO:0006508">
    <property type="term" value="P:proteolysis"/>
    <property type="evidence" value="ECO:0007669"/>
    <property type="project" value="UniProtKB-KW"/>
</dbReference>
<name>A0A2Z4Y394_SUMC1</name>
<dbReference type="PANTHER" id="PTHR34448:SF1">
    <property type="entry name" value="BLL6088 PROTEIN"/>
    <property type="match status" value="1"/>
</dbReference>
<evidence type="ECO:0000256" key="1">
    <source>
        <dbReference type="ARBA" id="ARBA00001941"/>
    </source>
</evidence>
<sequence>MMIYPIDSRDRELAKLLVRYSTKTRPGDLVFIACSGMDALRLAAACAEEALAVGAAPYVQFVPPELQRETITHATEEVFKLIGRFELRQMKAANVFIGIRGPENIFELRGVPPKQMELYSRYIVKPVHLEQRVKHTRWVVTRYPNAAMAQLAQMNTAEFADFYYRVCLADYSRMARAAARLKALMEATDEVRIKGPDTDLTFSIRGIPAVPCCGEMNVPDGECFTAPVRTSVNGTVRFNAPTVWEGQAFENIWLRFKNGKVLDARAATSEQTKLLNRILDRDAGARYVGEFSIAFHPGIREPMRDILFDEKISGSFHMALGQCYDEAPNGNRSAVHWDLVCIQRPDYGGGEIWFDGQLVRKDGLFTHKALKALNPENLR</sequence>
<evidence type="ECO:0000256" key="8">
    <source>
        <dbReference type="ARBA" id="ARBA00022801"/>
    </source>
</evidence>
<proteinExistence type="inferred from homology"/>
<dbReference type="InterPro" id="IPR052170">
    <property type="entry name" value="M29_Exopeptidase"/>
</dbReference>
<protein>
    <submittedName>
        <fullName evidence="10">Aminopeptidase</fullName>
    </submittedName>
</protein>
<dbReference type="PRINTS" id="PR00919">
    <property type="entry name" value="THERMOPTASE"/>
</dbReference>
<dbReference type="PANTHER" id="PTHR34448">
    <property type="entry name" value="AMINOPEPTIDASE"/>
    <property type="match status" value="1"/>
</dbReference>
<keyword evidence="6" id="KW-0645">Protease</keyword>
<dbReference type="Pfam" id="PF02073">
    <property type="entry name" value="Peptidase_M29"/>
    <property type="match status" value="1"/>
</dbReference>
<comment type="cofactor">
    <cofactor evidence="2">
        <name>Mg(2+)</name>
        <dbReference type="ChEBI" id="CHEBI:18420"/>
    </cofactor>
</comment>
<comment type="cofactor">
    <cofactor evidence="1">
        <name>Co(2+)</name>
        <dbReference type="ChEBI" id="CHEBI:48828"/>
    </cofactor>
</comment>
<dbReference type="Gene3D" id="3.40.1830.10">
    <property type="entry name" value="Thermophilic metalloprotease (M29)"/>
    <property type="match status" value="1"/>
</dbReference>
<dbReference type="KEGG" id="schv:BRCON_0894"/>
<comment type="similarity">
    <text evidence="4">Belongs to the peptidase M29 family.</text>
</comment>
<evidence type="ECO:0000313" key="10">
    <source>
        <dbReference type="EMBL" id="AXA35671.1"/>
    </source>
</evidence>
<keyword evidence="7" id="KW-0479">Metal-binding</keyword>
<dbReference type="GO" id="GO:0008237">
    <property type="term" value="F:metallopeptidase activity"/>
    <property type="evidence" value="ECO:0007669"/>
    <property type="project" value="UniProtKB-KW"/>
</dbReference>
<dbReference type="EMBL" id="CP030759">
    <property type="protein sequence ID" value="AXA35671.1"/>
    <property type="molecule type" value="Genomic_DNA"/>
</dbReference>
<evidence type="ECO:0000256" key="4">
    <source>
        <dbReference type="ARBA" id="ARBA00008236"/>
    </source>
</evidence>
<dbReference type="InterPro" id="IPR000787">
    <property type="entry name" value="Peptidase_M29"/>
</dbReference>
<organism evidence="10 11">
    <name type="scientific">Sumerlaea chitinivorans</name>
    <dbReference type="NCBI Taxonomy" id="2250252"/>
    <lineage>
        <taxon>Bacteria</taxon>
        <taxon>Candidatus Sumerlaeota</taxon>
        <taxon>Candidatus Sumerlaeia</taxon>
        <taxon>Candidatus Sumerlaeales</taxon>
        <taxon>Candidatus Sumerlaeaceae</taxon>
        <taxon>Candidatus Sumerlaea</taxon>
    </lineage>
</organism>
<evidence type="ECO:0000313" key="11">
    <source>
        <dbReference type="Proteomes" id="UP000262583"/>
    </source>
</evidence>
<keyword evidence="5 10" id="KW-0031">Aminopeptidase</keyword>
<dbReference type="GO" id="GO:0046872">
    <property type="term" value="F:metal ion binding"/>
    <property type="evidence" value="ECO:0007669"/>
    <property type="project" value="UniProtKB-KW"/>
</dbReference>
<evidence type="ECO:0000256" key="2">
    <source>
        <dbReference type="ARBA" id="ARBA00001946"/>
    </source>
</evidence>
<keyword evidence="8" id="KW-0378">Hydrolase</keyword>
<dbReference type="GO" id="GO:0004177">
    <property type="term" value="F:aminopeptidase activity"/>
    <property type="evidence" value="ECO:0007669"/>
    <property type="project" value="UniProtKB-KW"/>
</dbReference>
<evidence type="ECO:0000256" key="9">
    <source>
        <dbReference type="ARBA" id="ARBA00023049"/>
    </source>
</evidence>
<reference evidence="10 11" key="1">
    <citation type="submission" date="2018-05" db="EMBL/GenBank/DDBJ databases">
        <title>A metagenomic window into the 2 km-deep terrestrial subsurface aquifer revealed taxonomically and functionally diverse microbial community comprising novel uncultured bacterial lineages.</title>
        <authorList>
            <person name="Kadnikov V.V."/>
            <person name="Mardanov A.V."/>
            <person name="Beletsky A.V."/>
            <person name="Banks D."/>
            <person name="Pimenov N.V."/>
            <person name="Frank Y.A."/>
            <person name="Karnachuk O.V."/>
            <person name="Ravin N.V."/>
        </authorList>
    </citation>
    <scope>NUCLEOTIDE SEQUENCE [LARGE SCALE GENOMIC DNA]</scope>
    <source>
        <strain evidence="10">BY</strain>
    </source>
</reference>
<comment type="cofactor">
    <cofactor evidence="3">
        <name>Zn(2+)</name>
        <dbReference type="ChEBI" id="CHEBI:29105"/>
    </cofactor>
</comment>
<dbReference type="SUPFAM" id="SSF144052">
    <property type="entry name" value="Thermophilic metalloprotease-like"/>
    <property type="match status" value="1"/>
</dbReference>
<evidence type="ECO:0000256" key="5">
    <source>
        <dbReference type="ARBA" id="ARBA00022438"/>
    </source>
</evidence>
<dbReference type="Proteomes" id="UP000262583">
    <property type="component" value="Chromosome"/>
</dbReference>
<evidence type="ECO:0000256" key="7">
    <source>
        <dbReference type="ARBA" id="ARBA00022723"/>
    </source>
</evidence>
<keyword evidence="9" id="KW-0482">Metalloprotease</keyword>
<evidence type="ECO:0000256" key="3">
    <source>
        <dbReference type="ARBA" id="ARBA00001947"/>
    </source>
</evidence>
<accession>A0A2Z4Y394</accession>